<organism evidence="1 2">
    <name type="scientific">Mucilaginibacter pocheonensis</name>
    <dbReference type="NCBI Taxonomy" id="398050"/>
    <lineage>
        <taxon>Bacteria</taxon>
        <taxon>Pseudomonadati</taxon>
        <taxon>Bacteroidota</taxon>
        <taxon>Sphingobacteriia</taxon>
        <taxon>Sphingobacteriales</taxon>
        <taxon>Sphingobacteriaceae</taxon>
        <taxon>Mucilaginibacter</taxon>
    </lineage>
</organism>
<proteinExistence type="predicted"/>
<accession>A0ABU1TET0</accession>
<dbReference type="Proteomes" id="UP001247620">
    <property type="component" value="Unassembled WGS sequence"/>
</dbReference>
<protein>
    <submittedName>
        <fullName evidence="1">Uncharacterized protein</fullName>
    </submittedName>
</protein>
<reference evidence="1 2" key="1">
    <citation type="submission" date="2023-07" db="EMBL/GenBank/DDBJ databases">
        <title>Sorghum-associated microbial communities from plants grown in Nebraska, USA.</title>
        <authorList>
            <person name="Schachtman D."/>
        </authorList>
    </citation>
    <scope>NUCLEOTIDE SEQUENCE [LARGE SCALE GENOMIC DNA]</scope>
    <source>
        <strain evidence="1 2">3262</strain>
    </source>
</reference>
<keyword evidence="2" id="KW-1185">Reference proteome</keyword>
<name>A0ABU1TET0_9SPHI</name>
<evidence type="ECO:0000313" key="2">
    <source>
        <dbReference type="Proteomes" id="UP001247620"/>
    </source>
</evidence>
<evidence type="ECO:0000313" key="1">
    <source>
        <dbReference type="EMBL" id="MDR6943838.1"/>
    </source>
</evidence>
<dbReference type="EMBL" id="JAVDUU010000003">
    <property type="protein sequence ID" value="MDR6943838.1"/>
    <property type="molecule type" value="Genomic_DNA"/>
</dbReference>
<comment type="caution">
    <text evidence="1">The sequence shown here is derived from an EMBL/GenBank/DDBJ whole genome shotgun (WGS) entry which is preliminary data.</text>
</comment>
<dbReference type="RefSeq" id="WP_310098765.1">
    <property type="nucleotide sequence ID" value="NZ_JAVDUU010000003.1"/>
</dbReference>
<gene>
    <name evidence="1" type="ORF">J2W55_003691</name>
</gene>
<dbReference type="Gene3D" id="3.20.20.80">
    <property type="entry name" value="Glycosidases"/>
    <property type="match status" value="1"/>
</dbReference>
<sequence length="66" mass="7676">MIKLFLSRKATWGEEDAIISEFKKMKEKFVDKGVPVVLAEYATFRQTASSKFVPKDLDMHNKSMDY</sequence>